<sequence length="61" mass="7025">MTVRYSEIFTTEEDRRMLEAVRQQQGLENLDQAAEVALRGWIRKGTGRIALPRGPRAIGRR</sequence>
<organism evidence="1 2">
    <name type="scientific">Kushneria phosphatilytica</name>
    <dbReference type="NCBI Taxonomy" id="657387"/>
    <lineage>
        <taxon>Bacteria</taxon>
        <taxon>Pseudomonadati</taxon>
        <taxon>Pseudomonadota</taxon>
        <taxon>Gammaproteobacteria</taxon>
        <taxon>Oceanospirillales</taxon>
        <taxon>Halomonadaceae</taxon>
        <taxon>Kushneria</taxon>
    </lineage>
</organism>
<protein>
    <submittedName>
        <fullName evidence="1">Uncharacterized protein</fullName>
    </submittedName>
</protein>
<dbReference type="KEGG" id="kuy:FY550_14655"/>
<dbReference type="STRING" id="657387.BH688_07575"/>
<name>A0A1S1NW00_9GAMM</name>
<reference evidence="1 2" key="1">
    <citation type="submission" date="2019-08" db="EMBL/GenBank/DDBJ databases">
        <title>Complete genome sequence of Kushneria sp. YCWA18, a halophilic phosphate-solubilizing bacterium isolated from Daqiao saltern in China.</title>
        <authorList>
            <person name="Du G.-X."/>
            <person name="Qu L.-Y."/>
        </authorList>
    </citation>
    <scope>NUCLEOTIDE SEQUENCE [LARGE SCALE GENOMIC DNA]</scope>
    <source>
        <strain evidence="1 2">YCWA18</strain>
    </source>
</reference>
<evidence type="ECO:0000313" key="2">
    <source>
        <dbReference type="Proteomes" id="UP000322553"/>
    </source>
</evidence>
<evidence type="ECO:0000313" key="1">
    <source>
        <dbReference type="EMBL" id="QEL12254.1"/>
    </source>
</evidence>
<keyword evidence="2" id="KW-1185">Reference proteome</keyword>
<dbReference type="Proteomes" id="UP000322553">
    <property type="component" value="Chromosome"/>
</dbReference>
<accession>A0A1S1NW00</accession>
<dbReference type="EMBL" id="CP043420">
    <property type="protein sequence ID" value="QEL12254.1"/>
    <property type="molecule type" value="Genomic_DNA"/>
</dbReference>
<gene>
    <name evidence="1" type="ORF">FY550_14655</name>
</gene>
<dbReference type="AlphaFoldDB" id="A0A1S1NW00"/>
<dbReference type="RefSeq" id="WP_070978047.1">
    <property type="nucleotide sequence ID" value="NZ_CP043420.1"/>
</dbReference>
<proteinExistence type="predicted"/>